<evidence type="ECO:0000313" key="3">
    <source>
        <dbReference type="Proteomes" id="UP000266841"/>
    </source>
</evidence>
<feature type="compositionally biased region" description="Basic and acidic residues" evidence="1">
    <location>
        <begin position="24"/>
        <end position="53"/>
    </location>
</feature>
<dbReference type="AlphaFoldDB" id="K0RZ80"/>
<evidence type="ECO:0000313" key="2">
    <source>
        <dbReference type="EMBL" id="EJK51962.1"/>
    </source>
</evidence>
<sequence length="76" mass="8342">MSRHDKRDQANEVAAATLKVLKGAKSDDNVNLGKHLEEDRVDRQLEGAEHSECTGEEAEGDEDDDSDEALQAFVDS</sequence>
<keyword evidence="3" id="KW-1185">Reference proteome</keyword>
<feature type="non-terminal residue" evidence="2">
    <location>
        <position position="76"/>
    </location>
</feature>
<organism evidence="2 3">
    <name type="scientific">Thalassiosira oceanica</name>
    <name type="common">Marine diatom</name>
    <dbReference type="NCBI Taxonomy" id="159749"/>
    <lineage>
        <taxon>Eukaryota</taxon>
        <taxon>Sar</taxon>
        <taxon>Stramenopiles</taxon>
        <taxon>Ochrophyta</taxon>
        <taxon>Bacillariophyta</taxon>
        <taxon>Coscinodiscophyceae</taxon>
        <taxon>Thalassiosirophycidae</taxon>
        <taxon>Thalassiosirales</taxon>
        <taxon>Thalassiosiraceae</taxon>
        <taxon>Thalassiosira</taxon>
    </lineage>
</organism>
<evidence type="ECO:0000256" key="1">
    <source>
        <dbReference type="SAM" id="MobiDB-lite"/>
    </source>
</evidence>
<protein>
    <submittedName>
        <fullName evidence="2">Uncharacterized protein</fullName>
    </submittedName>
</protein>
<gene>
    <name evidence="2" type="ORF">THAOC_28816</name>
</gene>
<dbReference type="Proteomes" id="UP000266841">
    <property type="component" value="Unassembled WGS sequence"/>
</dbReference>
<feature type="compositionally biased region" description="Acidic residues" evidence="1">
    <location>
        <begin position="54"/>
        <end position="68"/>
    </location>
</feature>
<proteinExistence type="predicted"/>
<accession>K0RZ80</accession>
<dbReference type="EMBL" id="AGNL01040679">
    <property type="protein sequence ID" value="EJK51962.1"/>
    <property type="molecule type" value="Genomic_DNA"/>
</dbReference>
<reference evidence="2 3" key="1">
    <citation type="journal article" date="2012" name="Genome Biol.">
        <title>Genome and low-iron response of an oceanic diatom adapted to chronic iron limitation.</title>
        <authorList>
            <person name="Lommer M."/>
            <person name="Specht M."/>
            <person name="Roy A.S."/>
            <person name="Kraemer L."/>
            <person name="Andreson R."/>
            <person name="Gutowska M.A."/>
            <person name="Wolf J."/>
            <person name="Bergner S.V."/>
            <person name="Schilhabel M.B."/>
            <person name="Klostermeier U.C."/>
            <person name="Beiko R.G."/>
            <person name="Rosenstiel P."/>
            <person name="Hippler M."/>
            <person name="Laroche J."/>
        </authorList>
    </citation>
    <scope>NUCLEOTIDE SEQUENCE [LARGE SCALE GENOMIC DNA]</scope>
    <source>
        <strain evidence="2 3">CCMP1005</strain>
    </source>
</reference>
<comment type="caution">
    <text evidence="2">The sequence shown here is derived from an EMBL/GenBank/DDBJ whole genome shotgun (WGS) entry which is preliminary data.</text>
</comment>
<name>K0RZ80_THAOC</name>
<feature type="region of interest" description="Disordered" evidence="1">
    <location>
        <begin position="22"/>
        <end position="76"/>
    </location>
</feature>